<dbReference type="Gene3D" id="3.40.250.10">
    <property type="entry name" value="Rhodanese-like domain"/>
    <property type="match status" value="2"/>
</dbReference>
<dbReference type="CDD" id="cd01449">
    <property type="entry name" value="TST_Repeat_2"/>
    <property type="match status" value="1"/>
</dbReference>
<sequence>MKRAIENMFRAAALLTLNLILLSGLQAQTPERRLVSGEWLEASLNLPNLRIIDMRADIRDYWAGHIPGAVYLDETALRWPQNGVPGRLIPPEILTRLLEEIGVNQKTTVIIYTEINNYRATYLAWALDYLRHTGWAILDGGFNRWKNENRPVSRDYPVLNRTNYGSKINPDESVRAVLDQVKNRDPRTTVLLDVRSAELYSGERGNWKRNGHIPGAINIFWGSFLREDGSWKDLKVVAGNLRDMGITPDKTIIVSCGQGLMASHTYLTLKYLLNYPKVRLYDGSFNEWSNRDDLPVETGQR</sequence>
<dbReference type="CDD" id="cd01448">
    <property type="entry name" value="TST_Repeat_1"/>
    <property type="match status" value="1"/>
</dbReference>
<accession>A0A3E2BMT3</accession>
<evidence type="ECO:0000313" key="5">
    <source>
        <dbReference type="Proteomes" id="UP000257323"/>
    </source>
</evidence>
<protein>
    <recommendedName>
        <fullName evidence="2">Sulfurtransferase</fullName>
    </recommendedName>
</protein>
<gene>
    <name evidence="4" type="ORF">OP8BY_2030</name>
</gene>
<dbReference type="AlphaFoldDB" id="A0A3E2BMT3"/>
<dbReference type="SMART" id="SM00450">
    <property type="entry name" value="RHOD"/>
    <property type="match status" value="2"/>
</dbReference>
<name>A0A3E2BMT3_9BACT</name>
<reference evidence="4 5" key="1">
    <citation type="submission" date="2018-08" db="EMBL/GenBank/DDBJ databases">
        <title>Genome analysis of the thermophilic bacterium of the candidate phylum Aminicenantes from deep subsurface aquifer revealed its physiology and ecological role.</title>
        <authorList>
            <person name="Kadnikov V.V."/>
            <person name="Mardanov A.V."/>
            <person name="Beletsky A.V."/>
            <person name="Karnachuk O.V."/>
            <person name="Ravin N.V."/>
        </authorList>
    </citation>
    <scope>NUCLEOTIDE SEQUENCE [LARGE SCALE GENOMIC DNA]</scope>
    <source>
        <strain evidence="4">BY38</strain>
    </source>
</reference>
<dbReference type="GO" id="GO:0004792">
    <property type="term" value="F:thiosulfate-cyanide sulfurtransferase activity"/>
    <property type="evidence" value="ECO:0007669"/>
    <property type="project" value="InterPro"/>
</dbReference>
<dbReference type="EMBL" id="QUAH01000005">
    <property type="protein sequence ID" value="RFT16024.1"/>
    <property type="molecule type" value="Genomic_DNA"/>
</dbReference>
<dbReference type="InterPro" id="IPR001307">
    <property type="entry name" value="Thiosulphate_STrfase_CS"/>
</dbReference>
<dbReference type="PANTHER" id="PTHR43855">
    <property type="entry name" value="THIOSULFATE SULFURTRANSFERASE"/>
    <property type="match status" value="1"/>
</dbReference>
<evidence type="ECO:0000256" key="2">
    <source>
        <dbReference type="RuleBase" id="RU000507"/>
    </source>
</evidence>
<dbReference type="InterPro" id="IPR036873">
    <property type="entry name" value="Rhodanese-like_dom_sf"/>
</dbReference>
<dbReference type="InterPro" id="IPR051126">
    <property type="entry name" value="Thiosulfate_sulfurtransferase"/>
</dbReference>
<dbReference type="PROSITE" id="PS00380">
    <property type="entry name" value="RHODANESE_1"/>
    <property type="match status" value="1"/>
</dbReference>
<dbReference type="PROSITE" id="PS00683">
    <property type="entry name" value="RHODANESE_2"/>
    <property type="match status" value="1"/>
</dbReference>
<dbReference type="Proteomes" id="UP000257323">
    <property type="component" value="Unassembled WGS sequence"/>
</dbReference>
<evidence type="ECO:0000256" key="1">
    <source>
        <dbReference type="ARBA" id="ARBA00022737"/>
    </source>
</evidence>
<dbReference type="PROSITE" id="PS50206">
    <property type="entry name" value="RHODANESE_3"/>
    <property type="match status" value="2"/>
</dbReference>
<feature type="domain" description="Rhodanese" evidence="3">
    <location>
        <begin position="45"/>
        <end position="154"/>
    </location>
</feature>
<dbReference type="Pfam" id="PF00581">
    <property type="entry name" value="Rhodanese"/>
    <property type="match status" value="2"/>
</dbReference>
<evidence type="ECO:0000259" key="3">
    <source>
        <dbReference type="PROSITE" id="PS50206"/>
    </source>
</evidence>
<dbReference type="PANTHER" id="PTHR43855:SF1">
    <property type="entry name" value="THIOSULFATE SULFURTRANSFERASE"/>
    <property type="match status" value="1"/>
</dbReference>
<dbReference type="InterPro" id="IPR001763">
    <property type="entry name" value="Rhodanese-like_dom"/>
</dbReference>
<dbReference type="SUPFAM" id="SSF52821">
    <property type="entry name" value="Rhodanese/Cell cycle control phosphatase"/>
    <property type="match status" value="2"/>
</dbReference>
<feature type="domain" description="Rhodanese" evidence="3">
    <location>
        <begin position="185"/>
        <end position="297"/>
    </location>
</feature>
<comment type="caution">
    <text evidence="4">The sequence shown here is derived from an EMBL/GenBank/DDBJ whole genome shotgun (WGS) entry which is preliminary data.</text>
</comment>
<organism evidence="4 5">
    <name type="scientific">Candidatus Saccharicenans subterraneus</name>
    <dbReference type="NCBI Taxonomy" id="2508984"/>
    <lineage>
        <taxon>Bacteria</taxon>
        <taxon>Candidatus Aminicenantota</taxon>
        <taxon>Candidatus Aminicenantia</taxon>
        <taxon>Candidatus Aminicenantales</taxon>
        <taxon>Candidatus Saccharicenantaceae</taxon>
        <taxon>Candidatus Saccharicenans</taxon>
    </lineage>
</organism>
<keyword evidence="2 4" id="KW-0808">Transferase</keyword>
<keyword evidence="1" id="KW-0677">Repeat</keyword>
<evidence type="ECO:0000313" key="4">
    <source>
        <dbReference type="EMBL" id="RFT16024.1"/>
    </source>
</evidence>
<proteinExistence type="predicted"/>